<dbReference type="OrthoDB" id="3918393at2759"/>
<keyword evidence="4" id="KW-1185">Reference proteome</keyword>
<gene>
    <name evidence="3" type="ORF">D0Z07_5687</name>
</gene>
<comment type="caution">
    <text evidence="3">The sequence shown here is derived from an EMBL/GenBank/DDBJ whole genome shotgun (WGS) entry which is preliminary data.</text>
</comment>
<feature type="region of interest" description="Disordered" evidence="2">
    <location>
        <begin position="145"/>
        <end position="184"/>
    </location>
</feature>
<protein>
    <recommendedName>
        <fullName evidence="5">SWI5-dependent HO expression protein 3</fullName>
    </recommendedName>
</protein>
<feature type="region of interest" description="Disordered" evidence="2">
    <location>
        <begin position="1"/>
        <end position="100"/>
    </location>
</feature>
<feature type="compositionally biased region" description="Polar residues" evidence="2">
    <location>
        <begin position="48"/>
        <end position="80"/>
    </location>
</feature>
<feature type="coiled-coil region" evidence="1">
    <location>
        <begin position="187"/>
        <end position="231"/>
    </location>
</feature>
<reference evidence="3" key="1">
    <citation type="submission" date="2019-07" db="EMBL/GenBank/DDBJ databases">
        <title>Hyphodiscus hymeniophilus genome sequencing and assembly.</title>
        <authorList>
            <person name="Kramer G."/>
            <person name="Nodwell J."/>
        </authorList>
    </citation>
    <scope>NUCLEOTIDE SEQUENCE</scope>
    <source>
        <strain evidence="3">ATCC 34498</strain>
    </source>
</reference>
<evidence type="ECO:0000313" key="4">
    <source>
        <dbReference type="Proteomes" id="UP000785200"/>
    </source>
</evidence>
<feature type="compositionally biased region" description="Polar residues" evidence="2">
    <location>
        <begin position="161"/>
        <end position="173"/>
    </location>
</feature>
<keyword evidence="1" id="KW-0175">Coiled coil</keyword>
<feature type="compositionally biased region" description="Low complexity" evidence="2">
    <location>
        <begin position="23"/>
        <end position="32"/>
    </location>
</feature>
<dbReference type="EMBL" id="VNKQ01000011">
    <property type="protein sequence ID" value="KAG0647970.1"/>
    <property type="molecule type" value="Genomic_DNA"/>
</dbReference>
<evidence type="ECO:0000256" key="1">
    <source>
        <dbReference type="SAM" id="Coils"/>
    </source>
</evidence>
<sequence>MFHSGFFSGRGREERKEKKKAKGLMAGAGSSSTAQFSNRSGTLHAPNGTLSQASISAMNRSQTTPSLNLFTHSKPLTSSIRPVPPESLQVNTSSDGHQNHSKTEVPLLIQPDRAVSPFINPFLSPTKTLPVASGIVRTISSEFGPSRVYTQPHKSEETHGSRSTSPGSSQWSSAVGHASQGKSGRVIERLMAENDMLKREVKIQQISADNAREEKKLAEEKQRTLADEINKALHDAVITKTLLKKRDRQFTELQAQIDAERAKTDAALVRERGWKDEMERAITESKKAVLRTVTEANAKVERSLAECKVKVDKEKEYSTMMEGRVKIMEDYWEEQTEAVTSTVESLGEQIAGIMLQREEDVGKMKLLETLCQQHDARFETFMKDREHLMAVHEAYKAEQEEALRDIKTKAVEQGPKNDQVLDESQRVLGELKWALNLRENVRDPQ</sequence>
<organism evidence="3 4">
    <name type="scientific">Hyphodiscus hymeniophilus</name>
    <dbReference type="NCBI Taxonomy" id="353542"/>
    <lineage>
        <taxon>Eukaryota</taxon>
        <taxon>Fungi</taxon>
        <taxon>Dikarya</taxon>
        <taxon>Ascomycota</taxon>
        <taxon>Pezizomycotina</taxon>
        <taxon>Leotiomycetes</taxon>
        <taxon>Helotiales</taxon>
        <taxon>Hyphodiscaceae</taxon>
        <taxon>Hyphodiscus</taxon>
    </lineage>
</organism>
<evidence type="ECO:0000256" key="2">
    <source>
        <dbReference type="SAM" id="MobiDB-lite"/>
    </source>
</evidence>
<dbReference type="AlphaFoldDB" id="A0A9P7AWA9"/>
<proteinExistence type="predicted"/>
<name>A0A9P7AWA9_9HELO</name>
<accession>A0A9P7AWA9</accession>
<evidence type="ECO:0000313" key="3">
    <source>
        <dbReference type="EMBL" id="KAG0647970.1"/>
    </source>
</evidence>
<evidence type="ECO:0008006" key="5">
    <source>
        <dbReference type="Google" id="ProtNLM"/>
    </source>
</evidence>
<dbReference type="Proteomes" id="UP000785200">
    <property type="component" value="Unassembled WGS sequence"/>
</dbReference>